<sequence>MFSLCDVTTDPQNSDKDSVEKVQKKNKVHLFLSSSGIDILEKKTKYMLYTCPISTVSFCGVLPATPKVFGFVAKHPASDMYHCYLFQSQKFSHTLVSLIGDAFRVGKKEENVRGQRDLIVEALRHKNKVLQRENSELRQRLEEK</sequence>
<dbReference type="Proteomes" id="UP000694546">
    <property type="component" value="Chromosome 1"/>
</dbReference>
<evidence type="ECO:0000313" key="3">
    <source>
        <dbReference type="Proteomes" id="UP000694546"/>
    </source>
</evidence>
<dbReference type="GeneTree" id="ENSGT00940000171106"/>
<dbReference type="PANTHER" id="PTHR11232:SF79">
    <property type="entry name" value="PTB DOMAIN-CONTAINING ENGULFMENT ADAPTER PROTEIN 1"/>
    <property type="match status" value="1"/>
</dbReference>
<dbReference type="Pfam" id="PF00640">
    <property type="entry name" value="PID"/>
    <property type="match status" value="1"/>
</dbReference>
<dbReference type="SUPFAM" id="SSF50729">
    <property type="entry name" value="PH domain-like"/>
    <property type="match status" value="1"/>
</dbReference>
<reference evidence="2" key="1">
    <citation type="submission" date="2019-07" db="EMBL/GenBank/DDBJ databases">
        <authorList>
            <consortium name="Wellcome Sanger Institute Data Sharing"/>
        </authorList>
    </citation>
    <scope>NUCLEOTIDE SEQUENCE [LARGE SCALE GENOMIC DNA]</scope>
</reference>
<dbReference type="OMA" id="GGHIYEA"/>
<reference evidence="2" key="2">
    <citation type="submission" date="2025-08" db="UniProtKB">
        <authorList>
            <consortium name="Ensembl"/>
        </authorList>
    </citation>
    <scope>IDENTIFICATION</scope>
</reference>
<dbReference type="PANTHER" id="PTHR11232">
    <property type="entry name" value="PHOSPHOTYROSINE INTERACTION DOMAIN-CONTAINING FAMILY MEMBER"/>
    <property type="match status" value="1"/>
</dbReference>
<dbReference type="PROSITE" id="PS01179">
    <property type="entry name" value="PID"/>
    <property type="match status" value="1"/>
</dbReference>
<keyword evidence="3" id="KW-1185">Reference proteome</keyword>
<dbReference type="SMART" id="SM00462">
    <property type="entry name" value="PTB"/>
    <property type="match status" value="1"/>
</dbReference>
<protein>
    <recommendedName>
        <fullName evidence="1">PID domain-containing protein</fullName>
    </recommendedName>
</protein>
<proteinExistence type="predicted"/>
<dbReference type="InterPro" id="IPR051133">
    <property type="entry name" value="Adapter_Engulfment-Domain"/>
</dbReference>
<dbReference type="InterPro" id="IPR011993">
    <property type="entry name" value="PH-like_dom_sf"/>
</dbReference>
<dbReference type="AlphaFoldDB" id="A0A8C5F4T4"/>
<evidence type="ECO:0000313" key="2">
    <source>
        <dbReference type="Ensembl" id="ENSGMOP00000005027.2"/>
    </source>
</evidence>
<dbReference type="KEGG" id="gmh:115548877"/>
<feature type="domain" description="PID" evidence="1">
    <location>
        <begin position="17"/>
        <end position="105"/>
    </location>
</feature>
<evidence type="ECO:0000259" key="1">
    <source>
        <dbReference type="PROSITE" id="PS01179"/>
    </source>
</evidence>
<dbReference type="Ensembl" id="ENSGMOT00000005173.2">
    <property type="protein sequence ID" value="ENSGMOP00000005027.2"/>
    <property type="gene ID" value="ENSGMOG00000004749.2"/>
</dbReference>
<name>A0A8C5F4T4_GADMO</name>
<organism evidence="2 3">
    <name type="scientific">Gadus morhua</name>
    <name type="common">Atlantic cod</name>
    <dbReference type="NCBI Taxonomy" id="8049"/>
    <lineage>
        <taxon>Eukaryota</taxon>
        <taxon>Metazoa</taxon>
        <taxon>Chordata</taxon>
        <taxon>Craniata</taxon>
        <taxon>Vertebrata</taxon>
        <taxon>Euteleostomi</taxon>
        <taxon>Actinopterygii</taxon>
        <taxon>Neopterygii</taxon>
        <taxon>Teleostei</taxon>
        <taxon>Neoteleostei</taxon>
        <taxon>Acanthomorphata</taxon>
        <taxon>Zeiogadaria</taxon>
        <taxon>Gadariae</taxon>
        <taxon>Gadiformes</taxon>
        <taxon>Gadoidei</taxon>
        <taxon>Gadidae</taxon>
        <taxon>Gadus</taxon>
    </lineage>
</organism>
<dbReference type="CDD" id="cd00934">
    <property type="entry name" value="PTB"/>
    <property type="match status" value="1"/>
</dbReference>
<dbReference type="Gene3D" id="2.30.29.30">
    <property type="entry name" value="Pleckstrin-homology domain (PH domain)/Phosphotyrosine-binding domain (PTB)"/>
    <property type="match status" value="1"/>
</dbReference>
<accession>A0A8C5F4T4</accession>
<dbReference type="InterPro" id="IPR006020">
    <property type="entry name" value="PTB/PI_dom"/>
</dbReference>
<reference evidence="2" key="3">
    <citation type="submission" date="2025-09" db="UniProtKB">
        <authorList>
            <consortium name="Ensembl"/>
        </authorList>
    </citation>
    <scope>IDENTIFICATION</scope>
</reference>